<evidence type="ECO:0000256" key="7">
    <source>
        <dbReference type="SAM" id="Phobius"/>
    </source>
</evidence>
<proteinExistence type="predicted"/>
<keyword evidence="5 7" id="KW-0472">Membrane</keyword>
<dbReference type="Pfam" id="PF03631">
    <property type="entry name" value="Virul_fac_BrkB"/>
    <property type="match status" value="1"/>
</dbReference>
<evidence type="ECO:0000256" key="4">
    <source>
        <dbReference type="ARBA" id="ARBA00022989"/>
    </source>
</evidence>
<dbReference type="Proteomes" id="UP000239297">
    <property type="component" value="Unassembled WGS sequence"/>
</dbReference>
<keyword evidence="9" id="KW-1185">Reference proteome</keyword>
<protein>
    <submittedName>
        <fullName evidence="8">Uncharacterized protein</fullName>
    </submittedName>
</protein>
<evidence type="ECO:0000256" key="2">
    <source>
        <dbReference type="ARBA" id="ARBA00022475"/>
    </source>
</evidence>
<dbReference type="EMBL" id="PRKW01000003">
    <property type="protein sequence ID" value="PPB49668.1"/>
    <property type="molecule type" value="Genomic_DNA"/>
</dbReference>
<dbReference type="PANTHER" id="PTHR30213:SF1">
    <property type="entry name" value="INNER MEMBRANE PROTEIN YHJD"/>
    <property type="match status" value="1"/>
</dbReference>
<gene>
    <name evidence="8" type="ORF">C4K88_08335</name>
</gene>
<evidence type="ECO:0000256" key="1">
    <source>
        <dbReference type="ARBA" id="ARBA00004651"/>
    </source>
</evidence>
<feature type="transmembrane region" description="Helical" evidence="7">
    <location>
        <begin position="296"/>
        <end position="316"/>
    </location>
</feature>
<feature type="transmembrane region" description="Helical" evidence="7">
    <location>
        <begin position="241"/>
        <end position="259"/>
    </location>
</feature>
<feature type="transmembrane region" description="Helical" evidence="7">
    <location>
        <begin position="271"/>
        <end position="289"/>
    </location>
</feature>
<keyword evidence="3 7" id="KW-0812">Transmembrane</keyword>
<evidence type="ECO:0000256" key="3">
    <source>
        <dbReference type="ARBA" id="ARBA00022692"/>
    </source>
</evidence>
<evidence type="ECO:0000256" key="6">
    <source>
        <dbReference type="SAM" id="MobiDB-lite"/>
    </source>
</evidence>
<name>A0A2S5IYM8_9MICC</name>
<dbReference type="OrthoDB" id="3229302at2"/>
<evidence type="ECO:0000313" key="9">
    <source>
        <dbReference type="Proteomes" id="UP000239297"/>
    </source>
</evidence>
<dbReference type="AlphaFoldDB" id="A0A2S5IYM8"/>
<dbReference type="RefSeq" id="WP_104121154.1">
    <property type="nucleotide sequence ID" value="NZ_PRKW01000003.1"/>
</dbReference>
<accession>A0A2S5IYM8</accession>
<feature type="region of interest" description="Disordered" evidence="6">
    <location>
        <begin position="1"/>
        <end position="23"/>
    </location>
</feature>
<sequence length="362" mass="37955">MVKALTAPKPPQADPPSPADLPGLHRRVAESRIRLGRLTRSGGGGVALLVARLDLALSRINTLRVVRVFQLYLRRRGPLMAAGLAYRLFFAIAALLVVAFAALGIIIAGNEDLQTIAVDLLDQAVPGLIDKGEGHPGLVAPDTLFEATSGLGWTIVISAGVMVVTSLGWIGGMRQAMRGIFGLHPVAVIPLVLWAKDLVTLALLGVVMVVTTALGVIATNTLGAVLSFLDLGGATHGLTQAAGFAIMVLLDTFVVVVLLRSSSAITMPRSILLQGALIAGLGTSVLRFFSTQIVGLFGNSVVLLSVAVVVALFVWFYLLSQVYLLATAWCAVGAADAAAESARLQHAKAGSLRQRSRRGHRT</sequence>
<feature type="transmembrane region" description="Helical" evidence="7">
    <location>
        <begin position="201"/>
        <end position="229"/>
    </location>
</feature>
<feature type="transmembrane region" description="Helical" evidence="7">
    <location>
        <begin position="151"/>
        <end position="170"/>
    </location>
</feature>
<evidence type="ECO:0000313" key="8">
    <source>
        <dbReference type="EMBL" id="PPB49668.1"/>
    </source>
</evidence>
<keyword evidence="4 7" id="KW-1133">Transmembrane helix</keyword>
<comment type="caution">
    <text evidence="8">The sequence shown here is derived from an EMBL/GenBank/DDBJ whole genome shotgun (WGS) entry which is preliminary data.</text>
</comment>
<dbReference type="PANTHER" id="PTHR30213">
    <property type="entry name" value="INNER MEMBRANE PROTEIN YHJD"/>
    <property type="match status" value="1"/>
</dbReference>
<feature type="compositionally biased region" description="Pro residues" evidence="6">
    <location>
        <begin position="8"/>
        <end position="19"/>
    </location>
</feature>
<keyword evidence="2" id="KW-1003">Cell membrane</keyword>
<feature type="transmembrane region" description="Helical" evidence="7">
    <location>
        <begin position="84"/>
        <end position="108"/>
    </location>
</feature>
<dbReference type="GO" id="GO:0005886">
    <property type="term" value="C:plasma membrane"/>
    <property type="evidence" value="ECO:0007669"/>
    <property type="project" value="UniProtKB-SubCell"/>
</dbReference>
<organism evidence="8 9">
    <name type="scientific">Arthrobacter pityocampae</name>
    <dbReference type="NCBI Taxonomy" id="547334"/>
    <lineage>
        <taxon>Bacteria</taxon>
        <taxon>Bacillati</taxon>
        <taxon>Actinomycetota</taxon>
        <taxon>Actinomycetes</taxon>
        <taxon>Micrococcales</taxon>
        <taxon>Micrococcaceae</taxon>
        <taxon>Arthrobacter</taxon>
    </lineage>
</organism>
<dbReference type="InterPro" id="IPR017039">
    <property type="entry name" value="Virul_fac_BrkB"/>
</dbReference>
<reference evidence="8 9" key="1">
    <citation type="journal article" date="2014" name="Int. J. Syst. Evol. Microbiol.">
        <title>Arthrobacter pityocampae sp. nov., isolated from Thaumetopoea pityocampa (Lep., Thaumetopoeidae).</title>
        <authorList>
            <person name="Ince I.A."/>
            <person name="Demirbag Z."/>
            <person name="Kati H."/>
        </authorList>
    </citation>
    <scope>NUCLEOTIDE SEQUENCE [LARGE SCALE GENOMIC DNA]</scope>
    <source>
        <strain evidence="8 9">Tp2</strain>
    </source>
</reference>
<comment type="subcellular location">
    <subcellularLocation>
        <location evidence="1">Cell membrane</location>
        <topology evidence="1">Multi-pass membrane protein</topology>
    </subcellularLocation>
</comment>
<evidence type="ECO:0000256" key="5">
    <source>
        <dbReference type="ARBA" id="ARBA00023136"/>
    </source>
</evidence>